<evidence type="ECO:0000256" key="14">
    <source>
        <dbReference type="SAM" id="Phobius"/>
    </source>
</evidence>
<comment type="similarity">
    <text evidence="3">Belongs to the sarcoglycan beta/delta/gamma/zeta family.</text>
</comment>
<evidence type="ECO:0000256" key="3">
    <source>
        <dbReference type="ARBA" id="ARBA00007574"/>
    </source>
</evidence>
<reference evidence="15" key="1">
    <citation type="journal article" date="2021" name="Sci. Adv.">
        <title>The American lobster genome reveals insights on longevity, neural, and immune adaptations.</title>
        <authorList>
            <person name="Polinski J.M."/>
            <person name="Zimin A.V."/>
            <person name="Clark K.F."/>
            <person name="Kohn A.B."/>
            <person name="Sadowski N."/>
            <person name="Timp W."/>
            <person name="Ptitsyn A."/>
            <person name="Khanna P."/>
            <person name="Romanova D.Y."/>
            <person name="Williams P."/>
            <person name="Greenwood S.J."/>
            <person name="Moroz L.L."/>
            <person name="Walt D.R."/>
            <person name="Bodnar A.G."/>
        </authorList>
    </citation>
    <scope>NUCLEOTIDE SEQUENCE</scope>
    <source>
        <strain evidence="15">GMGI-L3</strain>
    </source>
</reference>
<keyword evidence="5" id="KW-0963">Cytoplasm</keyword>
<evidence type="ECO:0000256" key="5">
    <source>
        <dbReference type="ARBA" id="ARBA00022490"/>
    </source>
</evidence>
<proteinExistence type="inferred from homology"/>
<keyword evidence="8 14" id="KW-1133">Transmembrane helix</keyword>
<feature type="region of interest" description="Disordered" evidence="13">
    <location>
        <begin position="330"/>
        <end position="359"/>
    </location>
</feature>
<evidence type="ECO:0000256" key="1">
    <source>
        <dbReference type="ARBA" id="ARBA00004245"/>
    </source>
</evidence>
<evidence type="ECO:0000256" key="10">
    <source>
        <dbReference type="ARBA" id="ARBA00023157"/>
    </source>
</evidence>
<name>A0A8J5J7V4_HOMAM</name>
<feature type="compositionally biased region" description="Pro residues" evidence="13">
    <location>
        <begin position="335"/>
        <end position="359"/>
    </location>
</feature>
<evidence type="ECO:0000256" key="2">
    <source>
        <dbReference type="ARBA" id="ARBA00004274"/>
    </source>
</evidence>
<feature type="compositionally biased region" description="Basic and acidic residues" evidence="13">
    <location>
        <begin position="7"/>
        <end position="18"/>
    </location>
</feature>
<dbReference type="GO" id="GO:0042383">
    <property type="term" value="C:sarcolemma"/>
    <property type="evidence" value="ECO:0007669"/>
    <property type="project" value="UniProtKB-SubCell"/>
</dbReference>
<sequence>MRRGTGRGHETGHGAVYERKRHGAGQGEGYETGHRAERGAGHEMGHGAGHVKGHWHTAVKRVVQGYRPQVDWGGDSGSATIVVGGHNVRVATSGWRRRCLYLLLVALLALSIINLSLTLWILKTVNFNLDGMGHLNVVIGGVKMQGISRMLGKDQDLNINCYHNFTILTAPTRDDHPEPYVSDPSYLHINPDDVEAGAQKFLVHGIQGGVLFESSPNRTIVGAKKFTVTGSEGASFQGSIQTPHVYSRGVHRFSLESVTRRLEATAAQEIRVEARDGDISVTSLKQASLVAEKGAIRFDNPKIFMPKLPIHGNLSMVNTTREEVMAAPTVTPPETQIPPPEPPRTPTTPMPPIPQQPPTATPVQVYQVCVCPSGRLFVVTAASACVPDDEVCR</sequence>
<evidence type="ECO:0000313" key="16">
    <source>
        <dbReference type="Proteomes" id="UP000747542"/>
    </source>
</evidence>
<keyword evidence="11" id="KW-0325">Glycoprotein</keyword>
<feature type="compositionally biased region" description="Basic and acidic residues" evidence="13">
    <location>
        <begin position="31"/>
        <end position="44"/>
    </location>
</feature>
<gene>
    <name evidence="15" type="primary">SGCD-L1</name>
    <name evidence="15" type="ORF">Hamer_G009373</name>
</gene>
<organism evidence="15 16">
    <name type="scientific">Homarus americanus</name>
    <name type="common">American lobster</name>
    <dbReference type="NCBI Taxonomy" id="6706"/>
    <lineage>
        <taxon>Eukaryota</taxon>
        <taxon>Metazoa</taxon>
        <taxon>Ecdysozoa</taxon>
        <taxon>Arthropoda</taxon>
        <taxon>Crustacea</taxon>
        <taxon>Multicrustacea</taxon>
        <taxon>Malacostraca</taxon>
        <taxon>Eumalacostraca</taxon>
        <taxon>Eucarida</taxon>
        <taxon>Decapoda</taxon>
        <taxon>Pleocyemata</taxon>
        <taxon>Astacidea</taxon>
        <taxon>Nephropoidea</taxon>
        <taxon>Nephropidae</taxon>
        <taxon>Homarus</taxon>
    </lineage>
</organism>
<dbReference type="AlphaFoldDB" id="A0A8J5J7V4"/>
<evidence type="ECO:0000256" key="11">
    <source>
        <dbReference type="ARBA" id="ARBA00023180"/>
    </source>
</evidence>
<dbReference type="GO" id="GO:0016012">
    <property type="term" value="C:sarcoglycan complex"/>
    <property type="evidence" value="ECO:0007669"/>
    <property type="project" value="InterPro"/>
</dbReference>
<dbReference type="Pfam" id="PF04790">
    <property type="entry name" value="Sarcoglycan_1"/>
    <property type="match status" value="1"/>
</dbReference>
<evidence type="ECO:0000256" key="6">
    <source>
        <dbReference type="ARBA" id="ARBA00022692"/>
    </source>
</evidence>
<comment type="caution">
    <text evidence="15">The sequence shown here is derived from an EMBL/GenBank/DDBJ whole genome shotgun (WGS) entry which is preliminary data.</text>
</comment>
<protein>
    <submittedName>
        <fullName evidence="15">Delta-sarcoglycan-like 1</fullName>
    </submittedName>
</protein>
<dbReference type="Proteomes" id="UP000747542">
    <property type="component" value="Unassembled WGS sequence"/>
</dbReference>
<dbReference type="InterPro" id="IPR039972">
    <property type="entry name" value="Sarcoglycan_gamma/delta/zeta"/>
</dbReference>
<keyword evidence="12" id="KW-0206">Cytoskeleton</keyword>
<evidence type="ECO:0000256" key="13">
    <source>
        <dbReference type="SAM" id="MobiDB-lite"/>
    </source>
</evidence>
<keyword evidence="10" id="KW-1015">Disulfide bond</keyword>
<keyword evidence="9 14" id="KW-0472">Membrane</keyword>
<evidence type="ECO:0000256" key="7">
    <source>
        <dbReference type="ARBA" id="ARBA00022968"/>
    </source>
</evidence>
<comment type="subcellular location">
    <subcellularLocation>
        <location evidence="2">Cell membrane</location>
        <location evidence="2">Sarcolemma</location>
        <topology evidence="2">Single-pass type II membrane protein</topology>
    </subcellularLocation>
    <subcellularLocation>
        <location evidence="1">Cytoplasm</location>
        <location evidence="1">Cytoskeleton</location>
    </subcellularLocation>
</comment>
<dbReference type="GO" id="GO:0005856">
    <property type="term" value="C:cytoskeleton"/>
    <property type="evidence" value="ECO:0007669"/>
    <property type="project" value="UniProtKB-SubCell"/>
</dbReference>
<dbReference type="EMBL" id="JAHLQT010046319">
    <property type="protein sequence ID" value="KAG7153705.1"/>
    <property type="molecule type" value="Genomic_DNA"/>
</dbReference>
<dbReference type="InterPro" id="IPR006875">
    <property type="entry name" value="Sarcoglycan"/>
</dbReference>
<evidence type="ECO:0000256" key="12">
    <source>
        <dbReference type="ARBA" id="ARBA00023212"/>
    </source>
</evidence>
<keyword evidence="4" id="KW-1003">Cell membrane</keyword>
<keyword evidence="7" id="KW-0735">Signal-anchor</keyword>
<evidence type="ECO:0000256" key="9">
    <source>
        <dbReference type="ARBA" id="ARBA00023136"/>
    </source>
</evidence>
<feature type="region of interest" description="Disordered" evidence="13">
    <location>
        <begin position="1"/>
        <end position="44"/>
    </location>
</feature>
<accession>A0A8J5J7V4</accession>
<evidence type="ECO:0000256" key="8">
    <source>
        <dbReference type="ARBA" id="ARBA00022989"/>
    </source>
</evidence>
<evidence type="ECO:0000313" key="15">
    <source>
        <dbReference type="EMBL" id="KAG7153705.1"/>
    </source>
</evidence>
<keyword evidence="6 14" id="KW-0812">Transmembrane</keyword>
<feature type="transmembrane region" description="Helical" evidence="14">
    <location>
        <begin position="99"/>
        <end position="122"/>
    </location>
</feature>
<dbReference type="PANTHER" id="PTHR12939:SF10">
    <property type="entry name" value="EG:4F1.1 PROTEIN"/>
    <property type="match status" value="1"/>
</dbReference>
<dbReference type="PANTHER" id="PTHR12939">
    <property type="entry name" value="SARCOGLYCAN"/>
    <property type="match status" value="1"/>
</dbReference>
<keyword evidence="16" id="KW-1185">Reference proteome</keyword>
<evidence type="ECO:0000256" key="4">
    <source>
        <dbReference type="ARBA" id="ARBA00022475"/>
    </source>
</evidence>